<gene>
    <name evidence="2" type="ORF">FGRAMPH1_01T04489</name>
</gene>
<dbReference type="AlphaFoldDB" id="A0A0E0RS26"/>
<evidence type="ECO:0000256" key="1">
    <source>
        <dbReference type="SAM" id="MobiDB-lite"/>
    </source>
</evidence>
<proteinExistence type="predicted"/>
<dbReference type="Proteomes" id="UP000070720">
    <property type="component" value="Chromosome 1"/>
</dbReference>
<protein>
    <submittedName>
        <fullName evidence="2">Chromosome 1, complete genome</fullName>
    </submittedName>
</protein>
<accession>A0A0E0RS26</accession>
<dbReference type="EMBL" id="HG970332">
    <property type="protein sequence ID" value="CEF74051.1"/>
    <property type="molecule type" value="Genomic_DNA"/>
</dbReference>
<organism evidence="3">
    <name type="scientific">Gibberella zeae (strain ATCC MYA-4620 / CBS 123657 / FGSC 9075 / NRRL 31084 / PH-1)</name>
    <name type="common">Wheat head blight fungus</name>
    <name type="synonym">Fusarium graminearum</name>
    <dbReference type="NCBI Taxonomy" id="229533"/>
    <lineage>
        <taxon>Eukaryota</taxon>
        <taxon>Fungi</taxon>
        <taxon>Dikarya</taxon>
        <taxon>Ascomycota</taxon>
        <taxon>Pezizomycotina</taxon>
        <taxon>Sordariomycetes</taxon>
        <taxon>Hypocreomycetidae</taxon>
        <taxon>Hypocreales</taxon>
        <taxon>Nectriaceae</taxon>
        <taxon>Fusarium</taxon>
    </lineage>
</organism>
<reference evidence="2 4" key="4">
    <citation type="journal article" date="2015" name="BMC Genomics">
        <title>The completed genome sequence of the pathogenic ascomycete fungus Fusarium graminearum.</title>
        <authorList>
            <person name="King R."/>
            <person name="Urban M."/>
            <person name="Hammond-Kosack M.C."/>
            <person name="Hassani-Pak K."/>
            <person name="Hammond-Kosack K.E."/>
        </authorList>
    </citation>
    <scope>NUCLEOTIDE SEQUENCE [LARGE SCALE GENOMIC DNA]</scope>
    <source>
        <strain evidence="4">ATCC MYA-4620 / CBS 123657 / FGSC 9075 / NRRL 31084 / PH-1</strain>
        <strain evidence="2">PH-1</strain>
    </source>
</reference>
<reference key="3">
    <citation type="submission" date="2014-02" db="EMBL/GenBank/DDBJ databases">
        <title>A revised Fusarium graminearum genomic reference sequence using whole shotgun re-sequencing.</title>
        <authorList>
            <person name="King R."/>
            <person name="Urban M."/>
            <person name="Hassani-Pak K."/>
            <person name="Hammond-Kosack K."/>
        </authorList>
    </citation>
    <scope>NUCLEOTIDE SEQUENCE</scope>
    <source>
        <strain>PH-1</strain>
    </source>
</reference>
<feature type="region of interest" description="Disordered" evidence="1">
    <location>
        <begin position="28"/>
        <end position="58"/>
    </location>
</feature>
<name>A0A0E0RS26_GIBZE</name>
<dbReference type="InParanoid" id="A0A0E0RS26"/>
<sequence length="103" mass="12100">MVSLYVPVKGPSIWFRVTLRRPDLSREPEYVDTLQTQTGSTGQQHTRGRMKVSKGKERHGTRLTAPVYDCYYYCYRSNSRYNHDIETLRKKVTDQTDKPEGRL</sequence>
<feature type="compositionally biased region" description="Low complexity" evidence="1">
    <location>
        <begin position="33"/>
        <end position="45"/>
    </location>
</feature>
<reference evidence="3" key="5">
    <citation type="submission" date="2017-01" db="UniProtKB">
        <authorList>
            <consortium name="EnsemblFungi"/>
        </authorList>
    </citation>
    <scope>IDENTIFICATION</scope>
    <source>
        <strain evidence="3">PH-1 / ATCC MYA-4620 / FGSC 9075 / NRRL 31084</strain>
    </source>
</reference>
<reference evidence="3 4" key="2">
    <citation type="journal article" date="2010" name="Nature">
        <title>Comparative genomics reveals mobile pathogenicity chromosomes in Fusarium.</title>
        <authorList>
            <person name="Ma L.J."/>
            <person name="van der Does H.C."/>
            <person name="Borkovich K.A."/>
            <person name="Coleman J.J."/>
            <person name="Daboussi M.J."/>
            <person name="Di Pietro A."/>
            <person name="Dufresne M."/>
            <person name="Freitag M."/>
            <person name="Grabherr M."/>
            <person name="Henrissat B."/>
            <person name="Houterman P.M."/>
            <person name="Kang S."/>
            <person name="Shim W.B."/>
            <person name="Woloshuk C."/>
            <person name="Xie X."/>
            <person name="Xu J.R."/>
            <person name="Antoniw J."/>
            <person name="Baker S.E."/>
            <person name="Bluhm B.H."/>
            <person name="Breakspear A."/>
            <person name="Brown D.W."/>
            <person name="Butchko R.A."/>
            <person name="Chapman S."/>
            <person name="Coulson R."/>
            <person name="Coutinho P.M."/>
            <person name="Danchin E.G."/>
            <person name="Diener A."/>
            <person name="Gale L.R."/>
            <person name="Gardiner D.M."/>
            <person name="Goff S."/>
            <person name="Hammond-Kosack K.E."/>
            <person name="Hilburn K."/>
            <person name="Hua-Van A."/>
            <person name="Jonkers W."/>
            <person name="Kazan K."/>
            <person name="Kodira C.D."/>
            <person name="Koehrsen M."/>
            <person name="Kumar L."/>
            <person name="Lee Y.H."/>
            <person name="Li L."/>
            <person name="Manners J.M."/>
            <person name="Miranda-Saavedra D."/>
            <person name="Mukherjee M."/>
            <person name="Park G."/>
            <person name="Park J."/>
            <person name="Park S.Y."/>
            <person name="Proctor R.H."/>
            <person name="Regev A."/>
            <person name="Ruiz-Roldan M.C."/>
            <person name="Sain D."/>
            <person name="Sakthikumar S."/>
            <person name="Sykes S."/>
            <person name="Schwartz D.C."/>
            <person name="Turgeon B.G."/>
            <person name="Wapinski I."/>
            <person name="Yoder O."/>
            <person name="Young S."/>
            <person name="Zeng Q."/>
            <person name="Zhou S."/>
            <person name="Galagan J."/>
            <person name="Cuomo C.A."/>
            <person name="Kistler H.C."/>
            <person name="Rep M."/>
        </authorList>
    </citation>
    <scope>GENOME REANNOTATION</scope>
    <source>
        <strain evidence="4">ATCC MYA-4620 / CBS 123657 / FGSC 9075 / NRRL 31084 / PH-1</strain>
        <strain evidence="3">PH-1 / ATCC MYA-4620 / FGSC 9075 / NRRL 31084</strain>
    </source>
</reference>
<reference evidence="3 4" key="1">
    <citation type="journal article" date="2007" name="Science">
        <title>The Fusarium graminearum genome reveals a link between localized polymorphism and pathogen specialization.</title>
        <authorList>
            <person name="Cuomo C.A."/>
            <person name="Gueldener U."/>
            <person name="Xu J.-R."/>
            <person name="Trail F."/>
            <person name="Turgeon B.G."/>
            <person name="Di Pietro A."/>
            <person name="Walton J.D."/>
            <person name="Ma L.-J."/>
            <person name="Baker S.E."/>
            <person name="Rep M."/>
            <person name="Adam G."/>
            <person name="Antoniw J."/>
            <person name="Baldwin T."/>
            <person name="Calvo S.E."/>
            <person name="Chang Y.-L."/>
            <person name="DeCaprio D."/>
            <person name="Gale L.R."/>
            <person name="Gnerre S."/>
            <person name="Goswami R.S."/>
            <person name="Hammond-Kosack K."/>
            <person name="Harris L.J."/>
            <person name="Hilburn K."/>
            <person name="Kennell J.C."/>
            <person name="Kroken S."/>
            <person name="Magnuson J.K."/>
            <person name="Mannhaupt G."/>
            <person name="Mauceli E.W."/>
            <person name="Mewes H.-W."/>
            <person name="Mitterbauer R."/>
            <person name="Muehlbauer G."/>
            <person name="Muensterkoetter M."/>
            <person name="Nelson D."/>
            <person name="O'Donnell K."/>
            <person name="Ouellet T."/>
            <person name="Qi W."/>
            <person name="Quesneville H."/>
            <person name="Roncero M.I.G."/>
            <person name="Seong K.-Y."/>
            <person name="Tetko I.V."/>
            <person name="Urban M."/>
            <person name="Waalwijk C."/>
            <person name="Ward T.J."/>
            <person name="Yao J."/>
            <person name="Birren B.W."/>
            <person name="Kistler H.C."/>
        </authorList>
    </citation>
    <scope>NUCLEOTIDE SEQUENCE [LARGE SCALE GENOMIC DNA]</scope>
    <source>
        <strain evidence="4">ATCC MYA-4620 / CBS 123657 / FGSC 9075 / NRRL 31084 / PH-1</strain>
        <strain evidence="3">PH-1 / ATCC MYA-4620 / FGSC 9075 / NRRL 31084</strain>
    </source>
</reference>
<evidence type="ECO:0000313" key="2">
    <source>
        <dbReference type="EMBL" id="CEF74051.1"/>
    </source>
</evidence>
<dbReference type="VEuPathDB" id="FungiDB:FGRAMPH1_01G04489"/>
<evidence type="ECO:0000313" key="3">
    <source>
        <dbReference type="EnsemblFungi" id="CEF74051"/>
    </source>
</evidence>
<keyword evidence="4" id="KW-1185">Reference proteome</keyword>
<dbReference type="EnsemblFungi" id="CEF74051">
    <property type="protein sequence ID" value="CEF74051"/>
    <property type="gene ID" value="FGRRES_20060"/>
</dbReference>
<evidence type="ECO:0000313" key="4">
    <source>
        <dbReference type="Proteomes" id="UP000070720"/>
    </source>
</evidence>